<keyword evidence="5 8" id="KW-0418">Kinase</keyword>
<dbReference type="RefSeq" id="WP_025901246.1">
    <property type="nucleotide sequence ID" value="NZ_ATMJ01000019.1"/>
</dbReference>
<evidence type="ECO:0000256" key="7">
    <source>
        <dbReference type="ARBA" id="ARBA00022993"/>
    </source>
</evidence>
<dbReference type="GO" id="GO:0005737">
    <property type="term" value="C:cytoplasm"/>
    <property type="evidence" value="ECO:0007669"/>
    <property type="project" value="UniProtKB-SubCell"/>
</dbReference>
<comment type="catalytic activity">
    <reaction evidence="8">
        <text>3'-dephospho-CoA + ATP = ADP + CoA + H(+)</text>
        <dbReference type="Rhea" id="RHEA:18245"/>
        <dbReference type="ChEBI" id="CHEBI:15378"/>
        <dbReference type="ChEBI" id="CHEBI:30616"/>
        <dbReference type="ChEBI" id="CHEBI:57287"/>
        <dbReference type="ChEBI" id="CHEBI:57328"/>
        <dbReference type="ChEBI" id="CHEBI:456216"/>
        <dbReference type="EC" id="2.7.1.24"/>
    </reaction>
</comment>
<reference evidence="10 11" key="1">
    <citation type="submission" date="2014-05" db="EMBL/GenBank/DDBJ databases">
        <title>ATOL: Assembling a taxonomically balanced genome-scale reconstruction of the evolutionary history of the Enterobacteriaceae.</title>
        <authorList>
            <person name="Plunkett G.III."/>
            <person name="Neeno-Eckwall E.C."/>
            <person name="Glasner J.D."/>
            <person name="Perna N.T."/>
        </authorList>
    </citation>
    <scope>NUCLEOTIDE SEQUENCE [LARGE SCALE GENOMIC DNA]</scope>
    <source>
        <strain evidence="10 11">ATCC 33301</strain>
    </source>
</reference>
<evidence type="ECO:0000256" key="4">
    <source>
        <dbReference type="ARBA" id="ARBA00022741"/>
    </source>
</evidence>
<evidence type="ECO:0000256" key="3">
    <source>
        <dbReference type="ARBA" id="ARBA00022679"/>
    </source>
</evidence>
<name>A0A085JJL1_9GAMM</name>
<evidence type="ECO:0000256" key="8">
    <source>
        <dbReference type="HAMAP-Rule" id="MF_00376"/>
    </source>
</evidence>
<keyword evidence="2 8" id="KW-0963">Cytoplasm</keyword>
<dbReference type="Gene3D" id="3.40.50.300">
    <property type="entry name" value="P-loop containing nucleotide triphosphate hydrolases"/>
    <property type="match status" value="1"/>
</dbReference>
<dbReference type="eggNOG" id="COG0237">
    <property type="taxonomic scope" value="Bacteria"/>
</dbReference>
<sequence length="205" mass="22733">MTYVVALTGGIGSGKTTVANRFSERGVPVIDADVIAREVVAPGSTALQQIETHFGAQALLPDGSLDRSWLRQQIFAEPPQKVWLNNLLHPLIQQRTQDMIKAVTADWCLWVVPLLVENNLHLKADRVLVIDVDEETQINRTMARDQISRQQAEAILIAQASRQSRLAVADDIIDNTGTPAEQEQDINTLFRLYQRLASVKKGSVS</sequence>
<dbReference type="InterPro" id="IPR027417">
    <property type="entry name" value="P-loop_NTPase"/>
</dbReference>
<dbReference type="HAMAP" id="MF_00376">
    <property type="entry name" value="Dephospho_CoA_kinase"/>
    <property type="match status" value="1"/>
</dbReference>
<dbReference type="OrthoDB" id="9812943at2"/>
<keyword evidence="6 8" id="KW-0067">ATP-binding</keyword>
<evidence type="ECO:0000313" key="11">
    <source>
        <dbReference type="Proteomes" id="UP000028602"/>
    </source>
</evidence>
<gene>
    <name evidence="8 10" type="primary">coaE</name>
    <name evidence="10" type="ORF">GTPT_1190</name>
</gene>
<feature type="binding site" evidence="8">
    <location>
        <begin position="12"/>
        <end position="17"/>
    </location>
    <ligand>
        <name>ATP</name>
        <dbReference type="ChEBI" id="CHEBI:30616"/>
    </ligand>
</feature>
<dbReference type="EMBL" id="JMPR01000020">
    <property type="protein sequence ID" value="KFD20657.1"/>
    <property type="molecule type" value="Genomic_DNA"/>
</dbReference>
<evidence type="ECO:0000256" key="6">
    <source>
        <dbReference type="ARBA" id="ARBA00022840"/>
    </source>
</evidence>
<keyword evidence="4 8" id="KW-0547">Nucleotide-binding</keyword>
<dbReference type="GO" id="GO:0015937">
    <property type="term" value="P:coenzyme A biosynthetic process"/>
    <property type="evidence" value="ECO:0007669"/>
    <property type="project" value="UniProtKB-UniRule"/>
</dbReference>
<comment type="similarity">
    <text evidence="1 8">Belongs to the CoaE family.</text>
</comment>
<evidence type="ECO:0000256" key="5">
    <source>
        <dbReference type="ARBA" id="ARBA00022777"/>
    </source>
</evidence>
<dbReference type="FunFam" id="3.40.50.300:FF:000518">
    <property type="entry name" value="Dephospho-CoA kinase"/>
    <property type="match status" value="1"/>
</dbReference>
<keyword evidence="11" id="KW-1185">Reference proteome</keyword>
<protein>
    <recommendedName>
        <fullName evidence="8 9">Dephospho-CoA kinase</fullName>
        <ecNumber evidence="8 9">2.7.1.24</ecNumber>
    </recommendedName>
    <alternativeName>
        <fullName evidence="8">Dephosphocoenzyme A kinase</fullName>
    </alternativeName>
</protein>
<keyword evidence="7 8" id="KW-0173">Coenzyme A biosynthesis</keyword>
<accession>A0A085JJL1</accession>
<dbReference type="AlphaFoldDB" id="A0A085JJL1"/>
<dbReference type="PANTHER" id="PTHR10695">
    <property type="entry name" value="DEPHOSPHO-COA KINASE-RELATED"/>
    <property type="match status" value="1"/>
</dbReference>
<dbReference type="CDD" id="cd02022">
    <property type="entry name" value="DPCK"/>
    <property type="match status" value="1"/>
</dbReference>
<dbReference type="Pfam" id="PF01121">
    <property type="entry name" value="CoaE"/>
    <property type="match status" value="1"/>
</dbReference>
<dbReference type="Proteomes" id="UP000028602">
    <property type="component" value="Unassembled WGS sequence"/>
</dbReference>
<comment type="caution">
    <text evidence="10">The sequence shown here is derived from an EMBL/GenBank/DDBJ whole genome shotgun (WGS) entry which is preliminary data.</text>
</comment>
<dbReference type="GO" id="GO:0004140">
    <property type="term" value="F:dephospho-CoA kinase activity"/>
    <property type="evidence" value="ECO:0007669"/>
    <property type="project" value="UniProtKB-UniRule"/>
</dbReference>
<proteinExistence type="inferred from homology"/>
<evidence type="ECO:0000256" key="2">
    <source>
        <dbReference type="ARBA" id="ARBA00022490"/>
    </source>
</evidence>
<dbReference type="PROSITE" id="PS51219">
    <property type="entry name" value="DPCK"/>
    <property type="match status" value="1"/>
</dbReference>
<dbReference type="EC" id="2.7.1.24" evidence="8 9"/>
<dbReference type="PANTHER" id="PTHR10695:SF46">
    <property type="entry name" value="BIFUNCTIONAL COENZYME A SYNTHASE-RELATED"/>
    <property type="match status" value="1"/>
</dbReference>
<keyword evidence="3 8" id="KW-0808">Transferase</keyword>
<dbReference type="NCBIfam" id="TIGR00152">
    <property type="entry name" value="dephospho-CoA kinase"/>
    <property type="match status" value="1"/>
</dbReference>
<comment type="function">
    <text evidence="8">Catalyzes the phosphorylation of the 3'-hydroxyl group of dephosphocoenzyme A to form coenzyme A.</text>
</comment>
<dbReference type="UniPathway" id="UPA00241">
    <property type="reaction ID" value="UER00356"/>
</dbReference>
<dbReference type="InterPro" id="IPR001977">
    <property type="entry name" value="Depp_CoAkinase"/>
</dbReference>
<dbReference type="SUPFAM" id="SSF52540">
    <property type="entry name" value="P-loop containing nucleoside triphosphate hydrolases"/>
    <property type="match status" value="1"/>
</dbReference>
<evidence type="ECO:0000256" key="9">
    <source>
        <dbReference type="NCBIfam" id="TIGR00152"/>
    </source>
</evidence>
<evidence type="ECO:0000256" key="1">
    <source>
        <dbReference type="ARBA" id="ARBA00009018"/>
    </source>
</evidence>
<evidence type="ECO:0000313" key="10">
    <source>
        <dbReference type="EMBL" id="KFD20657.1"/>
    </source>
</evidence>
<organism evidence="10 11">
    <name type="scientific">Tatumella ptyseos ATCC 33301</name>
    <dbReference type="NCBI Taxonomy" id="1005995"/>
    <lineage>
        <taxon>Bacteria</taxon>
        <taxon>Pseudomonadati</taxon>
        <taxon>Pseudomonadota</taxon>
        <taxon>Gammaproteobacteria</taxon>
        <taxon>Enterobacterales</taxon>
        <taxon>Erwiniaceae</taxon>
        <taxon>Tatumella</taxon>
    </lineage>
</organism>
<comment type="subcellular location">
    <subcellularLocation>
        <location evidence="8">Cytoplasm</location>
    </subcellularLocation>
</comment>
<comment type="pathway">
    <text evidence="8">Cofactor biosynthesis; coenzyme A biosynthesis; CoA from (R)-pantothenate: step 5/5.</text>
</comment>
<dbReference type="GO" id="GO:0005524">
    <property type="term" value="F:ATP binding"/>
    <property type="evidence" value="ECO:0007669"/>
    <property type="project" value="UniProtKB-UniRule"/>
</dbReference>